<evidence type="ECO:0000313" key="3">
    <source>
        <dbReference type="Proteomes" id="UP000572051"/>
    </source>
</evidence>
<evidence type="ECO:0000313" key="2">
    <source>
        <dbReference type="EMBL" id="NYJ33037.1"/>
    </source>
</evidence>
<reference evidence="2 3" key="1">
    <citation type="submission" date="2020-07" db="EMBL/GenBank/DDBJ databases">
        <title>Sequencing the genomes of 1000 actinobacteria strains.</title>
        <authorList>
            <person name="Klenk H.-P."/>
        </authorList>
    </citation>
    <scope>NUCLEOTIDE SEQUENCE [LARGE SCALE GENOMIC DNA]</scope>
    <source>
        <strain evidence="2 3">DSM 44442</strain>
    </source>
</reference>
<dbReference type="InterPro" id="IPR032708">
    <property type="entry name" value="McjB_C"/>
</dbReference>
<keyword evidence="3" id="KW-1185">Reference proteome</keyword>
<evidence type="ECO:0000259" key="1">
    <source>
        <dbReference type="Pfam" id="PF13471"/>
    </source>
</evidence>
<organism evidence="2 3">
    <name type="scientific">Nocardiopsis aegyptia</name>
    <dbReference type="NCBI Taxonomy" id="220378"/>
    <lineage>
        <taxon>Bacteria</taxon>
        <taxon>Bacillati</taxon>
        <taxon>Actinomycetota</taxon>
        <taxon>Actinomycetes</taxon>
        <taxon>Streptosporangiales</taxon>
        <taxon>Nocardiopsidaceae</taxon>
        <taxon>Nocardiopsis</taxon>
    </lineage>
</organism>
<dbReference type="AlphaFoldDB" id="A0A7Z0EJ31"/>
<accession>A0A7Z0EJ31</accession>
<dbReference type="InterPro" id="IPR053521">
    <property type="entry name" value="McjB-like"/>
</dbReference>
<sequence>MAEAGNAVRAVRGVGRVLPLRVACLEEATASALALRWTGYRALWRHGVATDPVRLHAWIEVDGHPVGESDDITDYTPFEEPYE</sequence>
<name>A0A7Z0EJ31_9ACTN</name>
<protein>
    <recommendedName>
        <fullName evidence="1">Microcin J25-processing protein McjB C-terminal domain-containing protein</fullName>
    </recommendedName>
</protein>
<proteinExistence type="predicted"/>
<feature type="domain" description="Microcin J25-processing protein McjB C-terminal" evidence="1">
    <location>
        <begin position="3"/>
        <end position="78"/>
    </location>
</feature>
<dbReference type="Proteomes" id="UP000572051">
    <property type="component" value="Unassembled WGS sequence"/>
</dbReference>
<dbReference type="NCBIfam" id="NF033537">
    <property type="entry name" value="lasso_biosyn_B2"/>
    <property type="match status" value="1"/>
</dbReference>
<gene>
    <name evidence="2" type="ORF">HNR10_000918</name>
</gene>
<dbReference type="Pfam" id="PF13471">
    <property type="entry name" value="Transglut_core3"/>
    <property type="match status" value="1"/>
</dbReference>
<comment type="caution">
    <text evidence="2">The sequence shown here is derived from an EMBL/GenBank/DDBJ whole genome shotgun (WGS) entry which is preliminary data.</text>
</comment>
<dbReference type="EMBL" id="JACCFS010000001">
    <property type="protein sequence ID" value="NYJ33037.1"/>
    <property type="molecule type" value="Genomic_DNA"/>
</dbReference>